<evidence type="ECO:0000259" key="2">
    <source>
        <dbReference type="Pfam" id="PF00082"/>
    </source>
</evidence>
<feature type="domain" description="Peptidase S8/S53" evidence="2">
    <location>
        <begin position="14"/>
        <end position="159"/>
    </location>
</feature>
<dbReference type="Proteomes" id="UP000054516">
    <property type="component" value="Unassembled WGS sequence"/>
</dbReference>
<dbReference type="InterPro" id="IPR036852">
    <property type="entry name" value="Peptidase_S8/S53_dom_sf"/>
</dbReference>
<evidence type="ECO:0000256" key="1">
    <source>
        <dbReference type="SAM" id="MobiDB-lite"/>
    </source>
</evidence>
<reference evidence="3" key="1">
    <citation type="submission" date="2016-03" db="EMBL/GenBank/DDBJ databases">
        <title>Draft genome sequence of Rosellinia necatrix.</title>
        <authorList>
            <person name="Kanematsu S."/>
        </authorList>
    </citation>
    <scope>NUCLEOTIDE SEQUENCE [LARGE SCALE GENOMIC DNA]</scope>
    <source>
        <strain evidence="3">W97</strain>
    </source>
</reference>
<dbReference type="GO" id="GO:0006508">
    <property type="term" value="P:proteolysis"/>
    <property type="evidence" value="ECO:0007669"/>
    <property type="project" value="InterPro"/>
</dbReference>
<dbReference type="InterPro" id="IPR000209">
    <property type="entry name" value="Peptidase_S8/S53_dom"/>
</dbReference>
<sequence>MAMLIRKTGRNTFSITAESVVKAILWAIEHGVNILSMSFTISQVSDQATVQSLIGAINQAVQAGVLIFCSVSDGGAQESSGAYPASCNRSNSFLIGTATAAGRAWKWNGAGEVDYILPGTDLEVRVGDELFDGRLKSLCESGSSLATALASGLAALVMDCVALHDPAEFARLRDRAHAKMKMALDSINTRRYNNPDDDKYLRVWNTFGKALGEGRGSDGEKLRFVVDGLMSRVRMEAGPEPAAAGGKGKGERGGGGWSSGGLERKVDS</sequence>
<dbReference type="OMA" id="INTRRYN"/>
<dbReference type="Gene3D" id="3.40.50.200">
    <property type="entry name" value="Peptidase S8/S53 domain"/>
    <property type="match status" value="1"/>
</dbReference>
<dbReference type="GO" id="GO:0004252">
    <property type="term" value="F:serine-type endopeptidase activity"/>
    <property type="evidence" value="ECO:0007669"/>
    <property type="project" value="InterPro"/>
</dbReference>
<keyword evidence="4" id="KW-1185">Reference proteome</keyword>
<proteinExistence type="predicted"/>
<dbReference type="EMBL" id="DF977457">
    <property type="protein sequence ID" value="GAW25746.1"/>
    <property type="molecule type" value="Genomic_DNA"/>
</dbReference>
<dbReference type="Pfam" id="PF00082">
    <property type="entry name" value="Peptidase_S8"/>
    <property type="match status" value="1"/>
</dbReference>
<dbReference type="OrthoDB" id="3565018at2759"/>
<name>A0A1S8A6N1_ROSNE</name>
<evidence type="ECO:0000313" key="4">
    <source>
        <dbReference type="Proteomes" id="UP000054516"/>
    </source>
</evidence>
<protein>
    <submittedName>
        <fullName evidence="3">Putative peptidase S8S53 domain</fullName>
    </submittedName>
</protein>
<dbReference type="AlphaFoldDB" id="A0A1S8A6N1"/>
<gene>
    <name evidence="3" type="ORF">SAMD00023353_1201550</name>
</gene>
<feature type="region of interest" description="Disordered" evidence="1">
    <location>
        <begin position="236"/>
        <end position="268"/>
    </location>
</feature>
<evidence type="ECO:0000313" key="3">
    <source>
        <dbReference type="EMBL" id="GAW25746.1"/>
    </source>
</evidence>
<dbReference type="SUPFAM" id="SSF52743">
    <property type="entry name" value="Subtilisin-like"/>
    <property type="match status" value="1"/>
</dbReference>
<accession>A0A1S8A6N1</accession>
<organism evidence="3">
    <name type="scientific">Rosellinia necatrix</name>
    <name type="common">White root-rot fungus</name>
    <dbReference type="NCBI Taxonomy" id="77044"/>
    <lineage>
        <taxon>Eukaryota</taxon>
        <taxon>Fungi</taxon>
        <taxon>Dikarya</taxon>
        <taxon>Ascomycota</taxon>
        <taxon>Pezizomycotina</taxon>
        <taxon>Sordariomycetes</taxon>
        <taxon>Xylariomycetidae</taxon>
        <taxon>Xylariales</taxon>
        <taxon>Xylariaceae</taxon>
        <taxon>Rosellinia</taxon>
    </lineage>
</organism>